<evidence type="ECO:0000256" key="2">
    <source>
        <dbReference type="PROSITE-ProRule" id="PRU00708"/>
    </source>
</evidence>
<dbReference type="Gene3D" id="1.25.40.10">
    <property type="entry name" value="Tetratricopeptide repeat domain"/>
    <property type="match status" value="2"/>
</dbReference>
<dbReference type="Pfam" id="PF13041">
    <property type="entry name" value="PPR_2"/>
    <property type="match status" value="1"/>
</dbReference>
<dbReference type="AlphaFoldDB" id="A0A6J1FLV2"/>
<keyword evidence="1" id="KW-0677">Repeat</keyword>
<dbReference type="InterPro" id="IPR002885">
    <property type="entry name" value="PPR_rpt"/>
</dbReference>
<evidence type="ECO:0000256" key="1">
    <source>
        <dbReference type="ARBA" id="ARBA00022737"/>
    </source>
</evidence>
<dbReference type="PANTHER" id="PTHR47926">
    <property type="entry name" value="PENTATRICOPEPTIDE REPEAT-CONTAINING PROTEIN"/>
    <property type="match status" value="1"/>
</dbReference>
<dbReference type="KEGG" id="cmos:111445145"/>
<reference evidence="4" key="1">
    <citation type="submission" date="2025-08" db="UniProtKB">
        <authorList>
            <consortium name="RefSeq"/>
        </authorList>
    </citation>
    <scope>IDENTIFICATION</scope>
    <source>
        <tissue evidence="4">Young leaves</tissue>
    </source>
</reference>
<dbReference type="GeneID" id="111445145"/>
<dbReference type="GO" id="GO:0009451">
    <property type="term" value="P:RNA modification"/>
    <property type="evidence" value="ECO:0007669"/>
    <property type="project" value="InterPro"/>
</dbReference>
<sequence>MPEKDIISWNSTISGSVSSGFANNAMDVFLEMKNAGFRPSKYTFSILLPVSYACHGKQFLGSMVRSGVDVSSVVLRNSLIDMQPGLRVLALYQFSLVALSRSVHCINHAKLGLTENAIIVFIDIPVRGLISWNTMIMVLVNNVYFEALRTLNKLVREGVLPDRITLAGVSLACSHAGFVEEGIATFFSMAYEHGGVPRNEHCSFVVNLLSWAGKFEAVIIIKTPKCQSTSTLCKSLLGVCAIHGDLKVVERVAERVVKLELQSSLLYSIMQLCSEVYCLFSLHLCGFAIVGYQLKAFPRSFAGANFRAMEDGVWKKAEAVWRDM</sequence>
<dbReference type="GO" id="GO:0003723">
    <property type="term" value="F:RNA binding"/>
    <property type="evidence" value="ECO:0007669"/>
    <property type="project" value="InterPro"/>
</dbReference>
<organism evidence="3 4">
    <name type="scientific">Cucurbita moschata</name>
    <name type="common">Winter crookneck squash</name>
    <name type="synonym">Cucurbita pepo var. moschata</name>
    <dbReference type="NCBI Taxonomy" id="3662"/>
    <lineage>
        <taxon>Eukaryota</taxon>
        <taxon>Viridiplantae</taxon>
        <taxon>Streptophyta</taxon>
        <taxon>Embryophyta</taxon>
        <taxon>Tracheophyta</taxon>
        <taxon>Spermatophyta</taxon>
        <taxon>Magnoliopsida</taxon>
        <taxon>eudicotyledons</taxon>
        <taxon>Gunneridae</taxon>
        <taxon>Pentapetalae</taxon>
        <taxon>rosids</taxon>
        <taxon>fabids</taxon>
        <taxon>Cucurbitales</taxon>
        <taxon>Cucurbitaceae</taxon>
        <taxon>Cucurbiteae</taxon>
        <taxon>Cucurbita</taxon>
    </lineage>
</organism>
<protein>
    <submittedName>
        <fullName evidence="4">Pentatricopeptide repeat-containing protein At2g21090-like</fullName>
    </submittedName>
</protein>
<accession>A0A6J1FLV2</accession>
<dbReference type="PANTHER" id="PTHR47926:SF533">
    <property type="entry name" value="DYW DOMAIN-CONTAINING PROTEIN"/>
    <property type="match status" value="1"/>
</dbReference>
<evidence type="ECO:0000313" key="3">
    <source>
        <dbReference type="Proteomes" id="UP000504609"/>
    </source>
</evidence>
<dbReference type="RefSeq" id="XP_022939150.1">
    <property type="nucleotide sequence ID" value="XM_023083382.1"/>
</dbReference>
<dbReference type="PROSITE" id="PS51375">
    <property type="entry name" value="PPR"/>
    <property type="match status" value="1"/>
</dbReference>
<evidence type="ECO:0000313" key="4">
    <source>
        <dbReference type="RefSeq" id="XP_022939150.1"/>
    </source>
</evidence>
<dbReference type="InterPro" id="IPR046960">
    <property type="entry name" value="PPR_At4g14850-like_plant"/>
</dbReference>
<dbReference type="InterPro" id="IPR011990">
    <property type="entry name" value="TPR-like_helical_dom_sf"/>
</dbReference>
<gene>
    <name evidence="4" type="primary">LOC111445145</name>
</gene>
<proteinExistence type="predicted"/>
<feature type="repeat" description="PPR" evidence="2">
    <location>
        <begin position="5"/>
        <end position="39"/>
    </location>
</feature>
<dbReference type="Proteomes" id="UP000504609">
    <property type="component" value="Unplaced"/>
</dbReference>
<name>A0A6J1FLV2_CUCMO</name>
<keyword evidence="3" id="KW-1185">Reference proteome</keyword>